<dbReference type="EMBL" id="JACHJV010000001">
    <property type="protein sequence ID" value="MBB4923203.1"/>
    <property type="molecule type" value="Genomic_DNA"/>
</dbReference>
<evidence type="ECO:0000313" key="2">
    <source>
        <dbReference type="Proteomes" id="UP000540506"/>
    </source>
</evidence>
<name>A0A7W7VUU8_KITKI</name>
<gene>
    <name evidence="1" type="ORF">FHR34_002196</name>
</gene>
<protein>
    <submittedName>
        <fullName evidence="1">Uncharacterized protein</fullName>
    </submittedName>
</protein>
<sequence length="63" mass="6877">MTLGIPLVALLALIVYLLVRSGELRVWHVILTGLLGFYLDRTHLAEPIGAAVVWIAKGLTHTT</sequence>
<comment type="caution">
    <text evidence="1">The sequence shown here is derived from an EMBL/GenBank/DDBJ whole genome shotgun (WGS) entry which is preliminary data.</text>
</comment>
<evidence type="ECO:0000313" key="1">
    <source>
        <dbReference type="EMBL" id="MBB4923203.1"/>
    </source>
</evidence>
<dbReference type="RefSeq" id="WP_184935253.1">
    <property type="nucleotide sequence ID" value="NZ_JACHJV010000001.1"/>
</dbReference>
<dbReference type="Proteomes" id="UP000540506">
    <property type="component" value="Unassembled WGS sequence"/>
</dbReference>
<keyword evidence="2" id="KW-1185">Reference proteome</keyword>
<reference evidence="1 2" key="1">
    <citation type="submission" date="2020-08" db="EMBL/GenBank/DDBJ databases">
        <title>Sequencing the genomes of 1000 actinobacteria strains.</title>
        <authorList>
            <person name="Klenk H.-P."/>
        </authorList>
    </citation>
    <scope>NUCLEOTIDE SEQUENCE [LARGE SCALE GENOMIC DNA]</scope>
    <source>
        <strain evidence="1 2">DSM 41654</strain>
    </source>
</reference>
<dbReference type="AlphaFoldDB" id="A0A7W7VUU8"/>
<organism evidence="1 2">
    <name type="scientific">Kitasatospora kifunensis</name>
    <name type="common">Streptomyces kifunensis</name>
    <dbReference type="NCBI Taxonomy" id="58351"/>
    <lineage>
        <taxon>Bacteria</taxon>
        <taxon>Bacillati</taxon>
        <taxon>Actinomycetota</taxon>
        <taxon>Actinomycetes</taxon>
        <taxon>Kitasatosporales</taxon>
        <taxon>Streptomycetaceae</taxon>
        <taxon>Kitasatospora</taxon>
    </lineage>
</organism>
<accession>A0A7W7VUU8</accession>
<proteinExistence type="predicted"/>